<dbReference type="InterPro" id="IPR050483">
    <property type="entry name" value="CoA-transferase_III_domain"/>
</dbReference>
<keyword evidence="1" id="KW-0808">Transferase</keyword>
<dbReference type="Pfam" id="PF02515">
    <property type="entry name" value="CoA_transf_3"/>
    <property type="match status" value="1"/>
</dbReference>
<name>A0ABR6GUT2_9BURK</name>
<organism evidence="3 4">
    <name type="scientific">Roseateles terrae</name>
    <dbReference type="NCBI Taxonomy" id="431060"/>
    <lineage>
        <taxon>Bacteria</taxon>
        <taxon>Pseudomonadati</taxon>
        <taxon>Pseudomonadota</taxon>
        <taxon>Betaproteobacteria</taxon>
        <taxon>Burkholderiales</taxon>
        <taxon>Sphaerotilaceae</taxon>
        <taxon>Roseateles</taxon>
    </lineage>
</organism>
<keyword evidence="4" id="KW-1185">Reference proteome</keyword>
<dbReference type="InterPro" id="IPR044855">
    <property type="entry name" value="CoA-Trfase_III_dom3_sf"/>
</dbReference>
<sequence length="432" mass="45846">MTSQATTPPTSAAAAPSAPSAPMALQGVRVLDLSRVLAGPWCSQTLADLGADVIKVERPPSAGHPGGDDTRGWGPPYLKDTEGGDTSEAAYYLGANRNKRSIAIDIAQPQGQALIRELAAQSDVLLENYKVGDLARYGLDAPALLALNPRLVFCSVTGFGQSGPYSDRAGYDYAVQGLGGLMSVTGERDALPGGGPQKVGVAVADLFTGMYATVAILAALRHRDATGQGQVIDMALLDTQVAMLANLGANYLCTGQAPRRMGNAHQNIVPYQTFQATDGHLIVAVGNDRQFAKFCEILGHPDWAQDARFATNAQRVRHRDVLVPLLAECIATQPRQHWLTAMEAAKVPGGAINDLAEVFDDPQVHHRGMVVPMDHPLTDRLRLVGSPMKLSATPVAYRLPPPLLGQHTEAILAELGHTADTIAAWRQQGVIA</sequence>
<evidence type="ECO:0000313" key="4">
    <source>
        <dbReference type="Proteomes" id="UP000574369"/>
    </source>
</evidence>
<evidence type="ECO:0000256" key="2">
    <source>
        <dbReference type="SAM" id="MobiDB-lite"/>
    </source>
</evidence>
<comment type="caution">
    <text evidence="3">The sequence shown here is derived from an EMBL/GenBank/DDBJ whole genome shotgun (WGS) entry which is preliminary data.</text>
</comment>
<dbReference type="InterPro" id="IPR023606">
    <property type="entry name" value="CoA-Trfase_III_dom_1_sf"/>
</dbReference>
<dbReference type="EMBL" id="JACHXO010000006">
    <property type="protein sequence ID" value="MBB3195870.1"/>
    <property type="molecule type" value="Genomic_DNA"/>
</dbReference>
<reference evidence="3 4" key="1">
    <citation type="submission" date="2020-08" db="EMBL/GenBank/DDBJ databases">
        <title>Genomic Encyclopedia of Type Strains, Phase III (KMG-III): the genomes of soil and plant-associated and newly described type strains.</title>
        <authorList>
            <person name="Whitman W."/>
        </authorList>
    </citation>
    <scope>NUCLEOTIDE SEQUENCE [LARGE SCALE GENOMIC DNA]</scope>
    <source>
        <strain evidence="3 4">CECT 7247</strain>
    </source>
</reference>
<proteinExistence type="predicted"/>
<dbReference type="InterPro" id="IPR003673">
    <property type="entry name" value="CoA-Trfase_fam_III"/>
</dbReference>
<evidence type="ECO:0000313" key="3">
    <source>
        <dbReference type="EMBL" id="MBB3195870.1"/>
    </source>
</evidence>
<dbReference type="Proteomes" id="UP000574369">
    <property type="component" value="Unassembled WGS sequence"/>
</dbReference>
<dbReference type="Gene3D" id="3.40.50.10540">
    <property type="entry name" value="Crotonobetainyl-coa:carnitine coa-transferase, domain 1"/>
    <property type="match status" value="1"/>
</dbReference>
<feature type="region of interest" description="Disordered" evidence="2">
    <location>
        <begin position="1"/>
        <end position="20"/>
    </location>
</feature>
<accession>A0ABR6GUT2</accession>
<evidence type="ECO:0000256" key="1">
    <source>
        <dbReference type="ARBA" id="ARBA00022679"/>
    </source>
</evidence>
<dbReference type="SUPFAM" id="SSF89796">
    <property type="entry name" value="CoA-transferase family III (CaiB/BaiF)"/>
    <property type="match status" value="1"/>
</dbReference>
<dbReference type="PANTHER" id="PTHR48207">
    <property type="entry name" value="SUCCINATE--HYDROXYMETHYLGLUTARATE COA-TRANSFERASE"/>
    <property type="match status" value="1"/>
</dbReference>
<protein>
    <submittedName>
        <fullName evidence="3">Crotonobetainyl-CoA:carnitine CoA-transferase CaiB-like acyl-CoA transferase</fullName>
    </submittedName>
</protein>
<gene>
    <name evidence="3" type="ORF">FHS28_003280</name>
</gene>
<dbReference type="PANTHER" id="PTHR48207:SF3">
    <property type="entry name" value="SUCCINATE--HYDROXYMETHYLGLUTARATE COA-TRANSFERASE"/>
    <property type="match status" value="1"/>
</dbReference>
<dbReference type="Gene3D" id="3.30.1540.10">
    <property type="entry name" value="formyl-coa transferase, domain 3"/>
    <property type="match status" value="1"/>
</dbReference>